<feature type="active site" description="Charge relay system" evidence="6">
    <location>
        <position position="150"/>
    </location>
</feature>
<reference evidence="8 9" key="1">
    <citation type="submission" date="2009-11" db="EMBL/GenBank/DDBJ databases">
        <title>Annotation of Allomyces macrogynus ATCC 38327.</title>
        <authorList>
            <consortium name="The Broad Institute Genome Sequencing Platform"/>
            <person name="Russ C."/>
            <person name="Cuomo C."/>
            <person name="Burger G."/>
            <person name="Gray M.W."/>
            <person name="Holland P.W.H."/>
            <person name="King N."/>
            <person name="Lang F.B.F."/>
            <person name="Roger A.J."/>
            <person name="Ruiz-Trillo I."/>
            <person name="Young S.K."/>
            <person name="Zeng Q."/>
            <person name="Gargeya S."/>
            <person name="Fitzgerald M."/>
            <person name="Haas B."/>
            <person name="Abouelleil A."/>
            <person name="Alvarado L."/>
            <person name="Arachchi H.M."/>
            <person name="Berlin A."/>
            <person name="Chapman S.B."/>
            <person name="Gearin G."/>
            <person name="Goldberg J."/>
            <person name="Griggs A."/>
            <person name="Gujja S."/>
            <person name="Hansen M."/>
            <person name="Heiman D."/>
            <person name="Howarth C."/>
            <person name="Larimer J."/>
            <person name="Lui A."/>
            <person name="MacDonald P.J.P."/>
            <person name="McCowen C."/>
            <person name="Montmayeur A."/>
            <person name="Murphy C."/>
            <person name="Neiman D."/>
            <person name="Pearson M."/>
            <person name="Priest M."/>
            <person name="Roberts A."/>
            <person name="Saif S."/>
            <person name="Shea T."/>
            <person name="Sisk P."/>
            <person name="Stolte C."/>
            <person name="Sykes S."/>
            <person name="Wortman J."/>
            <person name="Nusbaum C."/>
            <person name="Birren B."/>
        </authorList>
    </citation>
    <scope>NUCLEOTIDE SEQUENCE [LARGE SCALE GENOMIC DNA]</scope>
    <source>
        <strain evidence="8 9">ATCC 38327</strain>
    </source>
</reference>
<keyword evidence="9" id="KW-1185">Reference proteome</keyword>
<dbReference type="eggNOG" id="KOG3101">
    <property type="taxonomic scope" value="Eukaryota"/>
</dbReference>
<evidence type="ECO:0000256" key="4">
    <source>
        <dbReference type="ARBA" id="ARBA00022487"/>
    </source>
</evidence>
<comment type="catalytic activity">
    <reaction evidence="7">
        <text>S-formylglutathione + H2O = formate + glutathione + H(+)</text>
        <dbReference type="Rhea" id="RHEA:14961"/>
        <dbReference type="ChEBI" id="CHEBI:15377"/>
        <dbReference type="ChEBI" id="CHEBI:15378"/>
        <dbReference type="ChEBI" id="CHEBI:15740"/>
        <dbReference type="ChEBI" id="CHEBI:57688"/>
        <dbReference type="ChEBI" id="CHEBI:57925"/>
        <dbReference type="EC" id="3.1.2.12"/>
    </reaction>
</comment>
<evidence type="ECO:0000313" key="9">
    <source>
        <dbReference type="Proteomes" id="UP000054350"/>
    </source>
</evidence>
<proteinExistence type="inferred from homology"/>
<dbReference type="Proteomes" id="UP000054350">
    <property type="component" value="Unassembled WGS sequence"/>
</dbReference>
<dbReference type="EC" id="3.1.2.12" evidence="2 7"/>
<evidence type="ECO:0000313" key="8">
    <source>
        <dbReference type="EMBL" id="KNE70254.1"/>
    </source>
</evidence>
<evidence type="ECO:0000256" key="2">
    <source>
        <dbReference type="ARBA" id="ARBA00012479"/>
    </source>
</evidence>
<dbReference type="EMBL" id="GG745365">
    <property type="protein sequence ID" value="KNE70254.1"/>
    <property type="molecule type" value="Genomic_DNA"/>
</dbReference>
<dbReference type="STRING" id="578462.A0A0L0T6Q7"/>
<sequence>MAQLLSSSACFDGHVNKYQHTSAVLGCDMRFTAFLPTHAGAGHTRVPAIFFLSGLTCNEDNFISKSGAPMFAAKHGIALICPDTSPRGVKCKDDTATWDFGEGASYYVDATTDEYKQHYQMHTYVADELFHLVTHFLPIDPSRISVMGHSVGGHGALTVGLHHASKFRCISVFAPMSSAPNCPWGVKALTNLLGPDRDLWARYDAAYLVRTYSGPRKMEILVDQGTNDQFLRDQLHTRMLVDAASENAKNVSFSYRLRAGYDHGYFYVASFVGEHVEWHAKRLV</sequence>
<dbReference type="SUPFAM" id="SSF53474">
    <property type="entry name" value="alpha/beta-Hydrolases"/>
    <property type="match status" value="1"/>
</dbReference>
<dbReference type="GO" id="GO:0005829">
    <property type="term" value="C:cytosol"/>
    <property type="evidence" value="ECO:0007669"/>
    <property type="project" value="TreeGrafter"/>
</dbReference>
<feature type="active site" description="Charge relay system" evidence="6">
    <location>
        <position position="228"/>
    </location>
</feature>
<dbReference type="GO" id="GO:0018738">
    <property type="term" value="F:S-formylglutathione hydrolase activity"/>
    <property type="evidence" value="ECO:0007669"/>
    <property type="project" value="UniProtKB-EC"/>
</dbReference>
<feature type="active site" description="Charge relay system" evidence="6">
    <location>
        <position position="263"/>
    </location>
</feature>
<comment type="function">
    <text evidence="7">Serine hydrolase involved in the detoxification of formaldehyde.</text>
</comment>
<dbReference type="PANTHER" id="PTHR10061:SF0">
    <property type="entry name" value="S-FORMYLGLUTATHIONE HYDROLASE"/>
    <property type="match status" value="1"/>
</dbReference>
<dbReference type="AlphaFoldDB" id="A0A0L0T6Q7"/>
<evidence type="ECO:0000256" key="6">
    <source>
        <dbReference type="PIRSR" id="PIRSR614186-1"/>
    </source>
</evidence>
<keyword evidence="5 7" id="KW-0378">Hydrolase</keyword>
<dbReference type="InterPro" id="IPR000801">
    <property type="entry name" value="Esterase-like"/>
</dbReference>
<dbReference type="OrthoDB" id="420518at2759"/>
<gene>
    <name evidence="8" type="ORF">AMAG_14405</name>
</gene>
<dbReference type="InterPro" id="IPR014186">
    <property type="entry name" value="S-formylglutathione_hydrol"/>
</dbReference>
<dbReference type="InterPro" id="IPR029058">
    <property type="entry name" value="AB_hydrolase_fold"/>
</dbReference>
<evidence type="ECO:0000256" key="1">
    <source>
        <dbReference type="ARBA" id="ARBA00005622"/>
    </source>
</evidence>
<accession>A0A0L0T6Q7</accession>
<dbReference type="GO" id="GO:0052689">
    <property type="term" value="F:carboxylic ester hydrolase activity"/>
    <property type="evidence" value="ECO:0007669"/>
    <property type="project" value="UniProtKB-KW"/>
</dbReference>
<dbReference type="PANTHER" id="PTHR10061">
    <property type="entry name" value="S-FORMYLGLUTATHIONE HYDROLASE"/>
    <property type="match status" value="1"/>
</dbReference>
<dbReference type="NCBIfam" id="TIGR02821">
    <property type="entry name" value="fghA_ester_D"/>
    <property type="match status" value="1"/>
</dbReference>
<keyword evidence="4 7" id="KW-0719">Serine esterase</keyword>
<name>A0A0L0T6Q7_ALLM3</name>
<evidence type="ECO:0000256" key="7">
    <source>
        <dbReference type="RuleBase" id="RU363068"/>
    </source>
</evidence>
<dbReference type="OMA" id="GWQDVYQ"/>
<comment type="subcellular location">
    <subcellularLocation>
        <location evidence="7">Cytoplasm</location>
    </subcellularLocation>
</comment>
<dbReference type="GO" id="GO:0046294">
    <property type="term" value="P:formaldehyde catabolic process"/>
    <property type="evidence" value="ECO:0007669"/>
    <property type="project" value="InterPro"/>
</dbReference>
<protein>
    <recommendedName>
        <fullName evidence="3 7">S-formylglutathione hydrolase</fullName>
        <ecNumber evidence="2 7">3.1.2.12</ecNumber>
    </recommendedName>
</protein>
<dbReference type="VEuPathDB" id="FungiDB:AMAG_14405"/>
<dbReference type="Pfam" id="PF00756">
    <property type="entry name" value="Esterase"/>
    <property type="match status" value="1"/>
</dbReference>
<reference evidence="9" key="2">
    <citation type="submission" date="2009-11" db="EMBL/GenBank/DDBJ databases">
        <title>The Genome Sequence of Allomyces macrogynus strain ATCC 38327.</title>
        <authorList>
            <consortium name="The Broad Institute Genome Sequencing Platform"/>
            <person name="Russ C."/>
            <person name="Cuomo C."/>
            <person name="Shea T."/>
            <person name="Young S.K."/>
            <person name="Zeng Q."/>
            <person name="Koehrsen M."/>
            <person name="Haas B."/>
            <person name="Borodovsky M."/>
            <person name="Guigo R."/>
            <person name="Alvarado L."/>
            <person name="Berlin A."/>
            <person name="Borenstein D."/>
            <person name="Chen Z."/>
            <person name="Engels R."/>
            <person name="Freedman E."/>
            <person name="Gellesch M."/>
            <person name="Goldberg J."/>
            <person name="Griggs A."/>
            <person name="Gujja S."/>
            <person name="Heiman D."/>
            <person name="Hepburn T."/>
            <person name="Howarth C."/>
            <person name="Jen D."/>
            <person name="Larson L."/>
            <person name="Lewis B."/>
            <person name="Mehta T."/>
            <person name="Park D."/>
            <person name="Pearson M."/>
            <person name="Roberts A."/>
            <person name="Saif S."/>
            <person name="Shenoy N."/>
            <person name="Sisk P."/>
            <person name="Stolte C."/>
            <person name="Sykes S."/>
            <person name="Walk T."/>
            <person name="White J."/>
            <person name="Yandava C."/>
            <person name="Burger G."/>
            <person name="Gray M.W."/>
            <person name="Holland P.W.H."/>
            <person name="King N."/>
            <person name="Lang F.B.F."/>
            <person name="Roger A.J."/>
            <person name="Ruiz-Trillo I."/>
            <person name="Lander E."/>
            <person name="Nusbaum C."/>
        </authorList>
    </citation>
    <scope>NUCLEOTIDE SEQUENCE [LARGE SCALE GENOMIC DNA]</scope>
    <source>
        <strain evidence="9">ATCC 38327</strain>
    </source>
</reference>
<evidence type="ECO:0000256" key="3">
    <source>
        <dbReference type="ARBA" id="ARBA00016774"/>
    </source>
</evidence>
<evidence type="ECO:0000256" key="5">
    <source>
        <dbReference type="ARBA" id="ARBA00022801"/>
    </source>
</evidence>
<comment type="similarity">
    <text evidence="1 7">Belongs to the esterase D family.</text>
</comment>
<keyword evidence="7" id="KW-0963">Cytoplasm</keyword>
<organism evidence="8 9">
    <name type="scientific">Allomyces macrogynus (strain ATCC 38327)</name>
    <name type="common">Allomyces javanicus var. macrogynus</name>
    <dbReference type="NCBI Taxonomy" id="578462"/>
    <lineage>
        <taxon>Eukaryota</taxon>
        <taxon>Fungi</taxon>
        <taxon>Fungi incertae sedis</taxon>
        <taxon>Blastocladiomycota</taxon>
        <taxon>Blastocladiomycetes</taxon>
        <taxon>Blastocladiales</taxon>
        <taxon>Blastocladiaceae</taxon>
        <taxon>Allomyces</taxon>
    </lineage>
</organism>
<dbReference type="Gene3D" id="3.40.50.1820">
    <property type="entry name" value="alpha/beta hydrolase"/>
    <property type="match status" value="1"/>
</dbReference>